<keyword evidence="1" id="KW-0032">Aminotransferase</keyword>
<accession>A0A0X8NYY5</accession>
<protein>
    <submittedName>
        <fullName evidence="1">Branched-chain amino acid aminotransferase</fullName>
    </submittedName>
</protein>
<dbReference type="Proteomes" id="UP000060602">
    <property type="component" value="Chromosome"/>
</dbReference>
<organism evidence="1 2">
    <name type="scientific">Alcaligenes xylosoxydans xylosoxydans</name>
    <name type="common">Achromobacter xylosoxidans</name>
    <dbReference type="NCBI Taxonomy" id="85698"/>
    <lineage>
        <taxon>Bacteria</taxon>
        <taxon>Pseudomonadati</taxon>
        <taxon>Pseudomonadota</taxon>
        <taxon>Betaproteobacteria</taxon>
        <taxon>Burkholderiales</taxon>
        <taxon>Alcaligenaceae</taxon>
        <taxon>Achromobacter</taxon>
    </lineage>
</organism>
<dbReference type="EMBL" id="CP014060">
    <property type="protein sequence ID" value="AMG36841.1"/>
    <property type="molecule type" value="Genomic_DNA"/>
</dbReference>
<dbReference type="SUPFAM" id="SSF56752">
    <property type="entry name" value="D-aminoacid aminotransferase-like PLP-dependent enzymes"/>
    <property type="match status" value="1"/>
</dbReference>
<dbReference type="InterPro" id="IPR036038">
    <property type="entry name" value="Aminotransferase-like"/>
</dbReference>
<sequence length="271" mass="28742">MPADAESFVVQLDGHAAALADLAPLAFAGYAHFTAMQVRGHRVRGLDLHLQRLRNASHTLFGQALPDEEIRTRLRAAIQAGPADQSLTATLYSPAGEFTVAGPDARPRVLVRTGPPAGGPAGPLALATVAHERLVPAVKHVGEAAKTYYLRQAVAQGDDDVAFVDRQGRLSEASIWNLAFWDGDTVVWPEADMLAGTTMGIVQRQLARMGVPQRTRPITPADVAGQQGAAVMNSWTPGIAVTRVAGIALPAADAFIEQLHRAYQAEPLADA</sequence>
<evidence type="ECO:0000313" key="1">
    <source>
        <dbReference type="EMBL" id="AMG36841.1"/>
    </source>
</evidence>
<evidence type="ECO:0000313" key="2">
    <source>
        <dbReference type="Proteomes" id="UP000060602"/>
    </source>
</evidence>
<proteinExistence type="predicted"/>
<dbReference type="Pfam" id="PF01063">
    <property type="entry name" value="Aminotran_4"/>
    <property type="match status" value="1"/>
</dbReference>
<dbReference type="Gene3D" id="3.20.10.10">
    <property type="entry name" value="D-amino Acid Aminotransferase, subunit A, domain 2"/>
    <property type="match status" value="1"/>
</dbReference>
<gene>
    <name evidence="1" type="ORF">AL504_12880</name>
</gene>
<dbReference type="NCBIfam" id="NF006734">
    <property type="entry name" value="PRK09266.1"/>
    <property type="match status" value="1"/>
</dbReference>
<dbReference type="InterPro" id="IPR001544">
    <property type="entry name" value="Aminotrans_IV"/>
</dbReference>
<name>A0A0X8NYY5_ALCXX</name>
<keyword evidence="1" id="KW-0808">Transferase</keyword>
<dbReference type="RefSeq" id="WP_061072257.1">
    <property type="nucleotide sequence ID" value="NZ_CP014060.2"/>
</dbReference>
<dbReference type="InterPro" id="IPR043131">
    <property type="entry name" value="BCAT-like_N"/>
</dbReference>
<dbReference type="GO" id="GO:0008483">
    <property type="term" value="F:transaminase activity"/>
    <property type="evidence" value="ECO:0007669"/>
    <property type="project" value="UniProtKB-KW"/>
</dbReference>
<reference evidence="2" key="1">
    <citation type="submission" date="2015-12" db="EMBL/GenBank/DDBJ databases">
        <title>FDA dAtabase for Regulatory Grade micrObial Sequences (FDA-ARGOS): Supporting development and validation of Infectious Disease Dx tests.</title>
        <authorList>
            <person name="Case J."/>
            <person name="Tallon L."/>
            <person name="Sadzewicz L."/>
            <person name="Sengamalay N."/>
            <person name="Ott S."/>
            <person name="Godinez A."/>
            <person name="Nagaraj S."/>
            <person name="Nadendla S."/>
            <person name="Sichtig H."/>
        </authorList>
    </citation>
    <scope>NUCLEOTIDE SEQUENCE [LARGE SCALE GENOMIC DNA]</scope>
    <source>
        <strain evidence="2">FDAARGOS_147</strain>
    </source>
</reference>
<dbReference type="AlphaFoldDB" id="A0A0X8NYY5"/>
<dbReference type="Gene3D" id="3.30.470.10">
    <property type="match status" value="1"/>
</dbReference>
<dbReference type="InterPro" id="IPR043132">
    <property type="entry name" value="BCAT-like_C"/>
</dbReference>